<dbReference type="Pfam" id="PF09044">
    <property type="entry name" value="Kp4"/>
    <property type="match status" value="1"/>
</dbReference>
<keyword evidence="1" id="KW-0732">Signal</keyword>
<gene>
    <name evidence="3" type="ORF">QBC38DRAFT_544098</name>
</gene>
<evidence type="ECO:0000313" key="3">
    <source>
        <dbReference type="EMBL" id="KAK4228721.1"/>
    </source>
</evidence>
<evidence type="ECO:0000313" key="4">
    <source>
        <dbReference type="Proteomes" id="UP001301958"/>
    </source>
</evidence>
<evidence type="ECO:0000259" key="2">
    <source>
        <dbReference type="Pfam" id="PF09044"/>
    </source>
</evidence>
<feature type="signal peptide" evidence="1">
    <location>
        <begin position="1"/>
        <end position="17"/>
    </location>
</feature>
<organism evidence="3 4">
    <name type="scientific">Podospora fimiseda</name>
    <dbReference type="NCBI Taxonomy" id="252190"/>
    <lineage>
        <taxon>Eukaryota</taxon>
        <taxon>Fungi</taxon>
        <taxon>Dikarya</taxon>
        <taxon>Ascomycota</taxon>
        <taxon>Pezizomycotina</taxon>
        <taxon>Sordariomycetes</taxon>
        <taxon>Sordariomycetidae</taxon>
        <taxon>Sordariales</taxon>
        <taxon>Podosporaceae</taxon>
        <taxon>Podospora</taxon>
    </lineage>
</organism>
<reference evidence="3" key="1">
    <citation type="journal article" date="2023" name="Mol. Phylogenet. Evol.">
        <title>Genome-scale phylogeny and comparative genomics of the fungal order Sordariales.</title>
        <authorList>
            <person name="Hensen N."/>
            <person name="Bonometti L."/>
            <person name="Westerberg I."/>
            <person name="Brannstrom I.O."/>
            <person name="Guillou S."/>
            <person name="Cros-Aarteil S."/>
            <person name="Calhoun S."/>
            <person name="Haridas S."/>
            <person name="Kuo A."/>
            <person name="Mondo S."/>
            <person name="Pangilinan J."/>
            <person name="Riley R."/>
            <person name="LaButti K."/>
            <person name="Andreopoulos B."/>
            <person name="Lipzen A."/>
            <person name="Chen C."/>
            <person name="Yan M."/>
            <person name="Daum C."/>
            <person name="Ng V."/>
            <person name="Clum A."/>
            <person name="Steindorff A."/>
            <person name="Ohm R.A."/>
            <person name="Martin F."/>
            <person name="Silar P."/>
            <person name="Natvig D.O."/>
            <person name="Lalanne C."/>
            <person name="Gautier V."/>
            <person name="Ament-Velasquez S.L."/>
            <person name="Kruys A."/>
            <person name="Hutchinson M.I."/>
            <person name="Powell A.J."/>
            <person name="Barry K."/>
            <person name="Miller A.N."/>
            <person name="Grigoriev I.V."/>
            <person name="Debuchy R."/>
            <person name="Gladieux P."/>
            <person name="Hiltunen Thoren M."/>
            <person name="Johannesson H."/>
        </authorList>
    </citation>
    <scope>NUCLEOTIDE SEQUENCE</scope>
    <source>
        <strain evidence="3">CBS 990.96</strain>
    </source>
</reference>
<dbReference type="Proteomes" id="UP001301958">
    <property type="component" value="Unassembled WGS sequence"/>
</dbReference>
<feature type="domain" description="Killer toxin Kp4" evidence="2">
    <location>
        <begin position="48"/>
        <end position="132"/>
    </location>
</feature>
<dbReference type="GO" id="GO:0005576">
    <property type="term" value="C:extracellular region"/>
    <property type="evidence" value="ECO:0007669"/>
    <property type="project" value="InterPro"/>
</dbReference>
<accession>A0AAN7GWW3</accession>
<dbReference type="EMBL" id="MU865316">
    <property type="protein sequence ID" value="KAK4228721.1"/>
    <property type="molecule type" value="Genomic_DNA"/>
</dbReference>
<keyword evidence="4" id="KW-1185">Reference proteome</keyword>
<dbReference type="Gene3D" id="3.30.430.10">
    <property type="entry name" value="Killer Toxin P4, subunit A"/>
    <property type="match status" value="1"/>
</dbReference>
<dbReference type="SUPFAM" id="SSF55221">
    <property type="entry name" value="Yeast killer toxins"/>
    <property type="match status" value="1"/>
</dbReference>
<reference evidence="3" key="2">
    <citation type="submission" date="2023-05" db="EMBL/GenBank/DDBJ databases">
        <authorList>
            <consortium name="Lawrence Berkeley National Laboratory"/>
            <person name="Steindorff A."/>
            <person name="Hensen N."/>
            <person name="Bonometti L."/>
            <person name="Westerberg I."/>
            <person name="Brannstrom I.O."/>
            <person name="Guillou S."/>
            <person name="Cros-Aarteil S."/>
            <person name="Calhoun S."/>
            <person name="Haridas S."/>
            <person name="Kuo A."/>
            <person name="Mondo S."/>
            <person name="Pangilinan J."/>
            <person name="Riley R."/>
            <person name="Labutti K."/>
            <person name="Andreopoulos B."/>
            <person name="Lipzen A."/>
            <person name="Chen C."/>
            <person name="Yanf M."/>
            <person name="Daum C."/>
            <person name="Ng V."/>
            <person name="Clum A."/>
            <person name="Ohm R."/>
            <person name="Martin F."/>
            <person name="Silar P."/>
            <person name="Natvig D."/>
            <person name="Lalanne C."/>
            <person name="Gautier V."/>
            <person name="Ament-Velasquez S.L."/>
            <person name="Kruys A."/>
            <person name="Hutchinson M.I."/>
            <person name="Powell A.J."/>
            <person name="Barry K."/>
            <person name="Miller A.N."/>
            <person name="Grigoriev I.V."/>
            <person name="Debuchy R."/>
            <person name="Gladieux P."/>
            <person name="Thoren M.H."/>
            <person name="Johannesson H."/>
        </authorList>
    </citation>
    <scope>NUCLEOTIDE SEQUENCE</scope>
    <source>
        <strain evidence="3">CBS 990.96</strain>
    </source>
</reference>
<dbReference type="InterPro" id="IPR015131">
    <property type="entry name" value="Killer_tox_Kp4"/>
</dbReference>
<comment type="caution">
    <text evidence="3">The sequence shown here is derived from an EMBL/GenBank/DDBJ whole genome shotgun (WGS) entry which is preliminary data.</text>
</comment>
<name>A0AAN7GWW3_9PEZI</name>
<feature type="chain" id="PRO_5042898548" description="Killer toxin Kp4 domain-containing protein" evidence="1">
    <location>
        <begin position="18"/>
        <end position="149"/>
    </location>
</feature>
<dbReference type="AlphaFoldDB" id="A0AAN7GWW3"/>
<protein>
    <recommendedName>
        <fullName evidence="2">Killer toxin Kp4 domain-containing protein</fullName>
    </recommendedName>
</protein>
<evidence type="ECO:0000256" key="1">
    <source>
        <dbReference type="SAM" id="SignalP"/>
    </source>
</evidence>
<dbReference type="InterPro" id="IPR011329">
    <property type="entry name" value="Killer_tox_Kp4/SMK"/>
</dbReference>
<proteinExistence type="predicted"/>
<sequence length="149" mass="15652">MHFTTAILLTFSTLTTAQSCSGSFRCPKTGDIALRLSGANTDPNVVSVTASTAIETIDLQRLYRDGQQIACHRVSGGGVCAFLERTGDGLTGDKIKELAGFIPRSGCKACGSVPISLASGQDGREGILKFDFTTRTCLDGDRGDVQICA</sequence>